<evidence type="ECO:0000313" key="2">
    <source>
        <dbReference type="EMBL" id="TJY36302.1"/>
    </source>
</evidence>
<reference evidence="2 3" key="1">
    <citation type="submission" date="2019-04" db="EMBL/GenBank/DDBJ databases">
        <title>Lacinutrix sp. nov., isolated from marine water.</title>
        <authorList>
            <person name="Kim W."/>
        </authorList>
    </citation>
    <scope>NUCLEOTIDE SEQUENCE [LARGE SCALE GENOMIC DNA]</scope>
    <source>
        <strain evidence="2 3">CAU 1491</strain>
    </source>
</reference>
<dbReference type="Proteomes" id="UP000307657">
    <property type="component" value="Unassembled WGS sequence"/>
</dbReference>
<name>A0A4U0F0Z6_9FLAO</name>
<dbReference type="InterPro" id="IPR036188">
    <property type="entry name" value="FAD/NAD-bd_sf"/>
</dbReference>
<dbReference type="InterPro" id="IPR000960">
    <property type="entry name" value="Flavin_mOase"/>
</dbReference>
<dbReference type="PRINTS" id="PR00370">
    <property type="entry name" value="FMOXYGENASE"/>
</dbReference>
<dbReference type="NCBIfam" id="NF005546">
    <property type="entry name" value="PRK07208.1-2"/>
    <property type="match status" value="1"/>
</dbReference>
<evidence type="ECO:0000313" key="3">
    <source>
        <dbReference type="Proteomes" id="UP000307657"/>
    </source>
</evidence>
<comment type="caution">
    <text evidence="2">The sequence shown here is derived from an EMBL/GenBank/DDBJ whole genome shotgun (WGS) entry which is preliminary data.</text>
</comment>
<proteinExistence type="predicted"/>
<dbReference type="PANTHER" id="PTHR21197:SF0">
    <property type="entry name" value="UDP-GALACTOPYRANOSE MUTASE"/>
    <property type="match status" value="1"/>
</dbReference>
<protein>
    <submittedName>
        <fullName evidence="2">NAD(P)/FAD-dependent oxidoreductase</fullName>
    </submittedName>
</protein>
<dbReference type="GO" id="GO:0005829">
    <property type="term" value="C:cytosol"/>
    <property type="evidence" value="ECO:0007669"/>
    <property type="project" value="TreeGrafter"/>
</dbReference>
<dbReference type="Gene3D" id="3.50.50.60">
    <property type="entry name" value="FAD/NAD(P)-binding domain"/>
    <property type="match status" value="1"/>
</dbReference>
<dbReference type="Pfam" id="PF13450">
    <property type="entry name" value="NAD_binding_8"/>
    <property type="match status" value="1"/>
</dbReference>
<sequence>MLNLKETAIIIGAGPAGLTAAYELVTRTNIKPIVLEQSNKIGGISRTEVYKGNRIDIGGHRFFSKSKVVMDWWQHILPIQGQPSKDEKDIQDANLQKQIAQKLSENGPNPEKTDRVMLIRSRLSRIFFMRKFFNYPISLNWNTIASLGFFKIVKIGWTYMLIQIFPPKNIDSLEDFLISRFGKELYETFFKDYTEKVWGVPCSKISSEWGAQRIKGLSVTKTILHAIKAIFVKDKSISQESTETSLIEQFMYPKLGPGQLWETVTKIIIDKGGEVVFNAKVIGLKTENNKITEVSYTNNTTKTKEILNGNYVFSSMPVKHLIKSFGSIVPPNVKDVGQGLLYRDFITVGLLLNELKITDKNKKLISDNWIYIQESDVKLGRLQIFNNWSPYLVKEDDKVWIGLEYFCNKGDDLWEMDDDKFIEFAIEELHKIDIIHKDAVLDSTIIKVPKAYPAYFGTYDRFDEIKTFTDTFKNLFLIGRNGMHKYNNQDHSMLTAITSVNNILSGITTKDNIWSINVEKDYHEEK</sequence>
<evidence type="ECO:0000256" key="1">
    <source>
        <dbReference type="ARBA" id="ARBA00023002"/>
    </source>
</evidence>
<dbReference type="GO" id="GO:0050661">
    <property type="term" value="F:NADP binding"/>
    <property type="evidence" value="ECO:0007669"/>
    <property type="project" value="InterPro"/>
</dbReference>
<dbReference type="SUPFAM" id="SSF51971">
    <property type="entry name" value="Nucleotide-binding domain"/>
    <property type="match status" value="1"/>
</dbReference>
<dbReference type="EMBL" id="SUPL01000003">
    <property type="protein sequence ID" value="TJY36302.1"/>
    <property type="molecule type" value="Genomic_DNA"/>
</dbReference>
<dbReference type="AlphaFoldDB" id="A0A4U0F0Z6"/>
<dbReference type="GO" id="GO:0016491">
    <property type="term" value="F:oxidoreductase activity"/>
    <property type="evidence" value="ECO:0007669"/>
    <property type="project" value="UniProtKB-KW"/>
</dbReference>
<accession>A0A4U0F0Z6</accession>
<organism evidence="2 3">
    <name type="scientific">Pontimicrobium aquaticum</name>
    <dbReference type="NCBI Taxonomy" id="2565367"/>
    <lineage>
        <taxon>Bacteria</taxon>
        <taxon>Pseudomonadati</taxon>
        <taxon>Bacteroidota</taxon>
        <taxon>Flavobacteriia</taxon>
        <taxon>Flavobacteriales</taxon>
        <taxon>Flavobacteriaceae</taxon>
        <taxon>Pontimicrobium</taxon>
    </lineage>
</organism>
<dbReference type="GO" id="GO:0008767">
    <property type="term" value="F:UDP-galactopyranose mutase activity"/>
    <property type="evidence" value="ECO:0007669"/>
    <property type="project" value="TreeGrafter"/>
</dbReference>
<dbReference type="PANTHER" id="PTHR21197">
    <property type="entry name" value="UDP-GALACTOPYRANOSE MUTASE"/>
    <property type="match status" value="1"/>
</dbReference>
<gene>
    <name evidence="2" type="ORF">E5167_06450</name>
</gene>
<dbReference type="NCBIfam" id="NF005548">
    <property type="entry name" value="PRK07208.1-4"/>
    <property type="match status" value="1"/>
</dbReference>
<dbReference type="OrthoDB" id="9769600at2"/>
<dbReference type="GO" id="GO:0050660">
    <property type="term" value="F:flavin adenine dinucleotide binding"/>
    <property type="evidence" value="ECO:0007669"/>
    <property type="project" value="InterPro"/>
</dbReference>
<keyword evidence="3" id="KW-1185">Reference proteome</keyword>
<keyword evidence="1" id="KW-0560">Oxidoreductase</keyword>